<dbReference type="RefSeq" id="WP_011314879.1">
    <property type="nucleotide sequence ID" value="NC_007406.1"/>
</dbReference>
<gene>
    <name evidence="1" type="ordered locus">Nwi_1614</name>
</gene>
<reference evidence="1 2" key="1">
    <citation type="journal article" date="2006" name="Appl. Environ. Microbiol.">
        <title>Genome sequence of the chemolithoautotrophic nitrite-oxidizing bacterium Nitrobacter winogradskyi Nb-255.</title>
        <authorList>
            <person name="Starkenburg S.R."/>
            <person name="Chain P.S."/>
            <person name="Sayavedra-Soto L.A."/>
            <person name="Hauser L."/>
            <person name="Land M.L."/>
            <person name="Larimer F.W."/>
            <person name="Malfatti S.A."/>
            <person name="Klotz M.G."/>
            <person name="Bottomley P.J."/>
            <person name="Arp D.J."/>
            <person name="Hickey W.J."/>
        </authorList>
    </citation>
    <scope>NUCLEOTIDE SEQUENCE [LARGE SCALE GENOMIC DNA]</scope>
    <source>
        <strain evidence="2">ATCC 25391 / DSM 10237 / CIP 104748 / NCIMB 11846 / Nb-255</strain>
    </source>
</reference>
<protein>
    <submittedName>
        <fullName evidence="1">Uncharacterized protein</fullName>
    </submittedName>
</protein>
<evidence type="ECO:0000313" key="1">
    <source>
        <dbReference type="EMBL" id="ABA04875.1"/>
    </source>
</evidence>
<organism evidence="1 2">
    <name type="scientific">Nitrobacter winogradskyi (strain ATCC 25391 / DSM 10237 / CIP 104748 / NCIMB 11846 / Nb-255)</name>
    <dbReference type="NCBI Taxonomy" id="323098"/>
    <lineage>
        <taxon>Bacteria</taxon>
        <taxon>Pseudomonadati</taxon>
        <taxon>Pseudomonadota</taxon>
        <taxon>Alphaproteobacteria</taxon>
        <taxon>Hyphomicrobiales</taxon>
        <taxon>Nitrobacteraceae</taxon>
        <taxon>Nitrobacter</taxon>
    </lineage>
</organism>
<dbReference type="Proteomes" id="UP000002531">
    <property type="component" value="Chromosome"/>
</dbReference>
<dbReference type="KEGG" id="nwi:Nwi_1614"/>
<proteinExistence type="predicted"/>
<dbReference type="EMBL" id="CP000115">
    <property type="protein sequence ID" value="ABA04875.1"/>
    <property type="molecule type" value="Genomic_DNA"/>
</dbReference>
<dbReference type="InterPro" id="IPR056919">
    <property type="entry name" value="Phage_TAC_18"/>
</dbReference>
<dbReference type="Pfam" id="PF23812">
    <property type="entry name" value="Phage_TAC_18"/>
    <property type="match status" value="1"/>
</dbReference>
<accession>Q3SS66</accession>
<dbReference type="OrthoDB" id="8245269at2"/>
<dbReference type="HOGENOM" id="CLU_2001458_0_0_5"/>
<sequence>MINLQWLSDRLVYILRWRMDRHPGAENEPDAPQIPVAGLRVWGIFLDLHATRGSNGFGANPIAYADIEAWSRLRREPVRPFELDMIRALDTTWLEVAAAMAKEPDKPKVSSRKVTPALFDAMFGEGKRGME</sequence>
<dbReference type="eggNOG" id="ENOG50339EY">
    <property type="taxonomic scope" value="Bacteria"/>
</dbReference>
<dbReference type="AlphaFoldDB" id="Q3SS66"/>
<evidence type="ECO:0000313" key="2">
    <source>
        <dbReference type="Proteomes" id="UP000002531"/>
    </source>
</evidence>
<dbReference type="STRING" id="323098.Nwi_1614"/>
<name>Q3SS66_NITWN</name>
<keyword evidence="2" id="KW-1185">Reference proteome</keyword>